<reference evidence="1 2" key="1">
    <citation type="submission" date="2019-03" db="EMBL/GenBank/DDBJ databases">
        <title>Genomic Encyclopedia of Type Strains, Phase IV (KMG-IV): sequencing the most valuable type-strain genomes for metagenomic binning, comparative biology and taxonomic classification.</title>
        <authorList>
            <person name="Goeker M."/>
        </authorList>
    </citation>
    <scope>NUCLEOTIDE SEQUENCE [LARGE SCALE GENOMIC DNA]</scope>
    <source>
        <strain evidence="1 2">JA181</strain>
    </source>
</reference>
<dbReference type="AlphaFoldDB" id="A0A4R8F8R5"/>
<comment type="caution">
    <text evidence="1">The sequence shown here is derived from an EMBL/GenBank/DDBJ whole genome shotgun (WGS) entry which is preliminary data.</text>
</comment>
<sequence>MATRRSFLGITTGMAVALAVTQGSKTASGQTGPEGWGQAVAPGTSLSIEVRRSNHHVAPEGIWLKAVPSGFDVEPIDLATNDGDYDPSFGKISYTWTRHKVGEVYTPEAYSIPLRVPAAMNDKHLRTGRWVHFTADEPGDWVYTCVAIDESGHMNTASVTLTTHDPEAYFTNATTIVVSNDPRETWAGAPTDVAANRVKNWDEAIARSGVIAQPVRILFKGGQSFVPSEIEVNWTFPGALFSKWGEGEAVLDGTLKLGRMRYDCDVTFQDLTHTAGYDLATDTNLGDSAVNTFDGRVEKMFVWHRVKFDGNSGAVAMLSPVSTTQGETSSYIFTECKMSNWFKCPIFCQEQRASIGISGCDMKDTPGLAMMKNNWNDAGWAVRSSGRIINVTCSDFFCYRGWFRNGAALSAQPAFRLGNDGALGLHAVLERNFCEGTFLTGSATSGVSPVVNILAERNIIVGIASNFTGMISVLSGGTFVRNNHLVMPNAQPQQHDNRLWTTRYFHGSSVILGLAAVTPSAASIAAPIRIQRNTSIYLRDLTDSGTTLTTVHINNPPVFTDMVISNNVTYGPNLADQSPVVADGPFDTFDWSSISAKLLYEGYWSEYESDLGLKDKPTHVLSYSDESPTGTIGSTSVRAIYGATSGAAGYVVERTPDAASGTVSLSQVVGAFVSGETLKAAANARVTAITESGTRLSLSDKNGPAFPVGATVVGSSSGATATVVADAGGYITVSNTVGAFTTADRIYAAGATTVATAAGASTAIPEDVTKKINIYAETGTPVAVGATITGVDSGATAKVIRRSGTVLLLQELSGTLYSLEVVSFSGGTGVINDTNESFLPCQFIPRTVTPSHEISYTGASGTFEEGETLTGGTSGATAMLTYHQSTQSKMMLWKVTGAFRNGETITGKSSGAQAKANGPSRRHGADFLYVPTGDFTGGGVVGQMQERVAWAPPGKRGAFAYN</sequence>
<evidence type="ECO:0000313" key="2">
    <source>
        <dbReference type="Proteomes" id="UP000295484"/>
    </source>
</evidence>
<dbReference type="InterPro" id="IPR006311">
    <property type="entry name" value="TAT_signal"/>
</dbReference>
<dbReference type="RefSeq" id="WP_134079501.1">
    <property type="nucleotide sequence ID" value="NZ_SOEB01000035.1"/>
</dbReference>
<dbReference type="PROSITE" id="PS51318">
    <property type="entry name" value="TAT"/>
    <property type="match status" value="1"/>
</dbReference>
<name>A0A4R8F8R5_9RHOB</name>
<accession>A0A4R8F8R5</accession>
<protein>
    <submittedName>
        <fullName evidence="1">Uncharacterized protein</fullName>
    </submittedName>
</protein>
<dbReference type="Proteomes" id="UP000295484">
    <property type="component" value="Unassembled WGS sequence"/>
</dbReference>
<evidence type="ECO:0000313" key="1">
    <source>
        <dbReference type="EMBL" id="TDX21876.1"/>
    </source>
</evidence>
<organism evidence="1 2">
    <name type="scientific">Rhodovulum visakhapatnamense</name>
    <dbReference type="NCBI Taxonomy" id="364297"/>
    <lineage>
        <taxon>Bacteria</taxon>
        <taxon>Pseudomonadati</taxon>
        <taxon>Pseudomonadota</taxon>
        <taxon>Alphaproteobacteria</taxon>
        <taxon>Rhodobacterales</taxon>
        <taxon>Paracoccaceae</taxon>
        <taxon>Rhodovulum</taxon>
    </lineage>
</organism>
<dbReference type="EMBL" id="SOEB01000035">
    <property type="protein sequence ID" value="TDX21876.1"/>
    <property type="molecule type" value="Genomic_DNA"/>
</dbReference>
<gene>
    <name evidence="1" type="ORF">EV657_13514</name>
</gene>
<proteinExistence type="predicted"/>